<organism evidence="3 4">
    <name type="scientific">Stakelama saccharophila</name>
    <dbReference type="NCBI Taxonomy" id="3075605"/>
    <lineage>
        <taxon>Bacteria</taxon>
        <taxon>Pseudomonadati</taxon>
        <taxon>Pseudomonadota</taxon>
        <taxon>Alphaproteobacteria</taxon>
        <taxon>Sphingomonadales</taxon>
        <taxon>Sphingomonadaceae</taxon>
        <taxon>Stakelama</taxon>
    </lineage>
</organism>
<evidence type="ECO:0000313" key="4">
    <source>
        <dbReference type="Proteomes" id="UP001302249"/>
    </source>
</evidence>
<keyword evidence="4" id="KW-1185">Reference proteome</keyword>
<keyword evidence="2" id="KW-0472">Membrane</keyword>
<evidence type="ECO:0000313" key="3">
    <source>
        <dbReference type="EMBL" id="WNO54555.1"/>
    </source>
</evidence>
<sequence>MSDPTDNEITAAVRESNSSRVGAASTADPGKRRNWPLAGIGIGIGSAALAAAAIYASKWRRER</sequence>
<keyword evidence="2" id="KW-0812">Transmembrane</keyword>
<reference evidence="3 4" key="1">
    <citation type="submission" date="2023-09" db="EMBL/GenBank/DDBJ databases">
        <authorList>
            <person name="Rey-Velasco X."/>
        </authorList>
    </citation>
    <scope>NUCLEOTIDE SEQUENCE [LARGE SCALE GENOMIC DNA]</scope>
    <source>
        <strain evidence="3 4">W311</strain>
    </source>
</reference>
<protein>
    <submittedName>
        <fullName evidence="3">Uncharacterized protein</fullName>
    </submittedName>
</protein>
<dbReference type="RefSeq" id="WP_313917177.1">
    <property type="nucleotide sequence ID" value="NZ_CP135076.1"/>
</dbReference>
<dbReference type="EMBL" id="CP135076">
    <property type="protein sequence ID" value="WNO54555.1"/>
    <property type="molecule type" value="Genomic_DNA"/>
</dbReference>
<feature type="transmembrane region" description="Helical" evidence="2">
    <location>
        <begin position="35"/>
        <end position="56"/>
    </location>
</feature>
<evidence type="ECO:0000256" key="1">
    <source>
        <dbReference type="SAM" id="MobiDB-lite"/>
    </source>
</evidence>
<accession>A0ABZ0BBB0</accession>
<dbReference type="Proteomes" id="UP001302249">
    <property type="component" value="Chromosome"/>
</dbReference>
<gene>
    <name evidence="3" type="ORF">RPR59_04680</name>
</gene>
<proteinExistence type="predicted"/>
<feature type="region of interest" description="Disordered" evidence="1">
    <location>
        <begin position="1"/>
        <end position="32"/>
    </location>
</feature>
<name>A0ABZ0BBB0_9SPHN</name>
<keyword evidence="2" id="KW-1133">Transmembrane helix</keyword>
<evidence type="ECO:0000256" key="2">
    <source>
        <dbReference type="SAM" id="Phobius"/>
    </source>
</evidence>